<dbReference type="Proteomes" id="UP001318682">
    <property type="component" value="Chromosome"/>
</dbReference>
<dbReference type="RefSeq" id="WP_187432265.1">
    <property type="nucleotide sequence ID" value="NZ_CP143423.1"/>
</dbReference>
<evidence type="ECO:0000256" key="7">
    <source>
        <dbReference type="RuleBase" id="RU363032"/>
    </source>
</evidence>
<dbReference type="Pfam" id="PF19300">
    <property type="entry name" value="BPD_transp_1_N"/>
    <property type="match status" value="1"/>
</dbReference>
<feature type="domain" description="ABC transmembrane type-1" evidence="8">
    <location>
        <begin position="99"/>
        <end position="300"/>
    </location>
</feature>
<feature type="transmembrane region" description="Helical" evidence="7">
    <location>
        <begin position="139"/>
        <end position="162"/>
    </location>
</feature>
<feature type="transmembrane region" description="Helical" evidence="7">
    <location>
        <begin position="174"/>
        <end position="192"/>
    </location>
</feature>
<evidence type="ECO:0000256" key="1">
    <source>
        <dbReference type="ARBA" id="ARBA00004651"/>
    </source>
</evidence>
<keyword evidence="2 7" id="KW-0813">Transport</keyword>
<evidence type="ECO:0000313" key="10">
    <source>
        <dbReference type="Proteomes" id="UP001318682"/>
    </source>
</evidence>
<feature type="transmembrane region" description="Helical" evidence="7">
    <location>
        <begin position="103"/>
        <end position="127"/>
    </location>
</feature>
<evidence type="ECO:0000256" key="2">
    <source>
        <dbReference type="ARBA" id="ARBA00022448"/>
    </source>
</evidence>
<keyword evidence="6 7" id="KW-0472">Membrane</keyword>
<feature type="transmembrane region" description="Helical" evidence="7">
    <location>
        <begin position="9"/>
        <end position="30"/>
    </location>
</feature>
<name>A0ABZ2BQT9_9RHOB</name>
<gene>
    <name evidence="9" type="primary">gsiC_2</name>
    <name evidence="9" type="ORF">ROLI_014440</name>
</gene>
<keyword evidence="3" id="KW-1003">Cell membrane</keyword>
<protein>
    <submittedName>
        <fullName evidence="9">Glutathione transport system permease protein GsiC</fullName>
    </submittedName>
</protein>
<dbReference type="Pfam" id="PF00528">
    <property type="entry name" value="BPD_transp_1"/>
    <property type="match status" value="1"/>
</dbReference>
<evidence type="ECO:0000256" key="6">
    <source>
        <dbReference type="ARBA" id="ARBA00023136"/>
    </source>
</evidence>
<dbReference type="InterPro" id="IPR000515">
    <property type="entry name" value="MetI-like"/>
</dbReference>
<proteinExistence type="inferred from homology"/>
<keyword evidence="10" id="KW-1185">Reference proteome</keyword>
<dbReference type="PROSITE" id="PS50928">
    <property type="entry name" value="ABC_TM1"/>
    <property type="match status" value="1"/>
</dbReference>
<evidence type="ECO:0000259" key="8">
    <source>
        <dbReference type="PROSITE" id="PS50928"/>
    </source>
</evidence>
<dbReference type="Gene3D" id="1.10.3720.10">
    <property type="entry name" value="MetI-like"/>
    <property type="match status" value="1"/>
</dbReference>
<evidence type="ECO:0000256" key="4">
    <source>
        <dbReference type="ARBA" id="ARBA00022692"/>
    </source>
</evidence>
<comment type="similarity">
    <text evidence="7">Belongs to the binding-protein-dependent transport system permease family.</text>
</comment>
<dbReference type="SUPFAM" id="SSF161098">
    <property type="entry name" value="MetI-like"/>
    <property type="match status" value="1"/>
</dbReference>
<dbReference type="PANTHER" id="PTHR43163:SF6">
    <property type="entry name" value="DIPEPTIDE TRANSPORT SYSTEM PERMEASE PROTEIN DPPB-RELATED"/>
    <property type="match status" value="1"/>
</dbReference>
<accession>A0ABZ2BQT9</accession>
<evidence type="ECO:0000313" key="9">
    <source>
        <dbReference type="EMBL" id="WVX48364.1"/>
    </source>
</evidence>
<organism evidence="9 10">
    <name type="scientific">Roseobacter fucihabitans</name>
    <dbReference type="NCBI Taxonomy" id="1537242"/>
    <lineage>
        <taxon>Bacteria</taxon>
        <taxon>Pseudomonadati</taxon>
        <taxon>Pseudomonadota</taxon>
        <taxon>Alphaproteobacteria</taxon>
        <taxon>Rhodobacterales</taxon>
        <taxon>Roseobacteraceae</taxon>
        <taxon>Roseobacter</taxon>
    </lineage>
</organism>
<comment type="subcellular location">
    <subcellularLocation>
        <location evidence="1 7">Cell membrane</location>
        <topology evidence="1 7">Multi-pass membrane protein</topology>
    </subcellularLocation>
</comment>
<dbReference type="EMBL" id="CP143423">
    <property type="protein sequence ID" value="WVX48364.1"/>
    <property type="molecule type" value="Genomic_DNA"/>
</dbReference>
<feature type="transmembrane region" description="Helical" evidence="7">
    <location>
        <begin position="231"/>
        <end position="257"/>
    </location>
</feature>
<dbReference type="InterPro" id="IPR035906">
    <property type="entry name" value="MetI-like_sf"/>
</dbReference>
<sequence length="310" mass="34762">MLSYLIRRILMIFPIIFGILFLTFLIKAMIPTDAVSALFSGTVTEDKAAEAIAQIRAKYNLDLPWYQQFGIYVWDVMHLDLGESVRTRRPVTEEIGYRYVNTLILTFAALVVAIVVGLVTGMLSAYYKDTWIDVTSMSVGMMGISMPAFFFGFVLIFIFSVQLRWLPVIGRGDFQSLILPALTLGFIEAAALSRITRSSMLDVLSREYVRTARAKGMSEGYILFRHALPNAFLSILTIIGLQIGNLLGGAFIIEVIFGWHGIGELAVKAIQWRDFTITQAVILVSAGTYVLVNLVVDLLYTWIDPRIDYD</sequence>
<evidence type="ECO:0000256" key="5">
    <source>
        <dbReference type="ARBA" id="ARBA00022989"/>
    </source>
</evidence>
<keyword evidence="4 7" id="KW-0812">Transmembrane</keyword>
<feature type="transmembrane region" description="Helical" evidence="7">
    <location>
        <begin position="277"/>
        <end position="300"/>
    </location>
</feature>
<dbReference type="InterPro" id="IPR045621">
    <property type="entry name" value="BPD_transp_1_N"/>
</dbReference>
<evidence type="ECO:0000256" key="3">
    <source>
        <dbReference type="ARBA" id="ARBA00022475"/>
    </source>
</evidence>
<dbReference type="CDD" id="cd06261">
    <property type="entry name" value="TM_PBP2"/>
    <property type="match status" value="1"/>
</dbReference>
<reference evidence="10" key="1">
    <citation type="submission" date="2024-01" db="EMBL/GenBank/DDBJ databases">
        <title>Roseobacter fucihabitans sp. nov., isolated from the brown alga Fucus spiralis.</title>
        <authorList>
            <person name="Hahnke S."/>
            <person name="Berger M."/>
            <person name="Schlingloff A."/>
            <person name="Athale I."/>
            <person name="Neumann-Schaal M."/>
            <person name="Adenaya A."/>
            <person name="Poehlein A."/>
            <person name="Daniel R."/>
            <person name="Pertersen J."/>
            <person name="Brinkhoff T."/>
        </authorList>
    </citation>
    <scope>NUCLEOTIDE SEQUENCE [LARGE SCALE GENOMIC DNA]</scope>
    <source>
        <strain evidence="10">B14</strain>
    </source>
</reference>
<dbReference type="PANTHER" id="PTHR43163">
    <property type="entry name" value="DIPEPTIDE TRANSPORT SYSTEM PERMEASE PROTEIN DPPB-RELATED"/>
    <property type="match status" value="1"/>
</dbReference>
<keyword evidence="5 7" id="KW-1133">Transmembrane helix</keyword>